<accession>A0A0K1PUI0</accession>
<dbReference type="Proteomes" id="UP000064967">
    <property type="component" value="Chromosome"/>
</dbReference>
<evidence type="ECO:0008006" key="5">
    <source>
        <dbReference type="Google" id="ProtNLM"/>
    </source>
</evidence>
<name>A0A0K1PUI0_9BACT</name>
<gene>
    <name evidence="3" type="ORF">AKJ09_03854</name>
</gene>
<dbReference type="AlphaFoldDB" id="A0A0K1PUI0"/>
<feature type="region of interest" description="Disordered" evidence="1">
    <location>
        <begin position="71"/>
        <end position="92"/>
    </location>
</feature>
<evidence type="ECO:0000256" key="1">
    <source>
        <dbReference type="SAM" id="MobiDB-lite"/>
    </source>
</evidence>
<protein>
    <recommendedName>
        <fullName evidence="5">Tryptophan synthase alpha chain</fullName>
    </recommendedName>
</protein>
<feature type="signal peptide" evidence="2">
    <location>
        <begin position="1"/>
        <end position="29"/>
    </location>
</feature>
<proteinExistence type="predicted"/>
<dbReference type="EMBL" id="CP012333">
    <property type="protein sequence ID" value="AKU97190.1"/>
    <property type="molecule type" value="Genomic_DNA"/>
</dbReference>
<evidence type="ECO:0000256" key="2">
    <source>
        <dbReference type="SAM" id="SignalP"/>
    </source>
</evidence>
<keyword evidence="2" id="KW-0732">Signal</keyword>
<organism evidence="3 4">
    <name type="scientific">Labilithrix luteola</name>
    <dbReference type="NCBI Taxonomy" id="1391654"/>
    <lineage>
        <taxon>Bacteria</taxon>
        <taxon>Pseudomonadati</taxon>
        <taxon>Myxococcota</taxon>
        <taxon>Polyangia</taxon>
        <taxon>Polyangiales</taxon>
        <taxon>Labilitrichaceae</taxon>
        <taxon>Labilithrix</taxon>
    </lineage>
</organism>
<feature type="chain" id="PRO_5005466033" description="Tryptophan synthase alpha chain" evidence="2">
    <location>
        <begin position="30"/>
        <end position="92"/>
    </location>
</feature>
<sequence>MANMNQRIRVAAVVAFGLSLGIALSPADAASCGSDADCAGFGKCSSGKCGACGSDSDCNVGKCSSGKCGACGSDSDCRGGRCSSGRCSNATN</sequence>
<reference evidence="3 4" key="1">
    <citation type="submission" date="2015-08" db="EMBL/GenBank/DDBJ databases">
        <authorList>
            <person name="Babu N.S."/>
            <person name="Beckwith C.J."/>
            <person name="Beseler K.G."/>
            <person name="Brison A."/>
            <person name="Carone J.V."/>
            <person name="Caskin T.P."/>
            <person name="Diamond M."/>
            <person name="Durham M.E."/>
            <person name="Foxe J.M."/>
            <person name="Go M."/>
            <person name="Henderson B.A."/>
            <person name="Jones I.B."/>
            <person name="McGettigan J.A."/>
            <person name="Micheletti S.J."/>
            <person name="Nasrallah M.E."/>
            <person name="Ortiz D."/>
            <person name="Piller C.R."/>
            <person name="Privatt S.R."/>
            <person name="Schneider S.L."/>
            <person name="Sharp S."/>
            <person name="Smith T.C."/>
            <person name="Stanton J.D."/>
            <person name="Ullery H.E."/>
            <person name="Wilson R.J."/>
            <person name="Serrano M.G."/>
            <person name="Buck G."/>
            <person name="Lee V."/>
            <person name="Wang Y."/>
            <person name="Carvalho R."/>
            <person name="Voegtly L."/>
            <person name="Shi R."/>
            <person name="Duckworth R."/>
            <person name="Johnson A."/>
            <person name="Loviza R."/>
            <person name="Walstead R."/>
            <person name="Shah Z."/>
            <person name="Kiflezghi M."/>
            <person name="Wade K."/>
            <person name="Ball S.L."/>
            <person name="Bradley K.W."/>
            <person name="Asai D.J."/>
            <person name="Bowman C.A."/>
            <person name="Russell D.A."/>
            <person name="Pope W.H."/>
            <person name="Jacobs-Sera D."/>
            <person name="Hendrix R.W."/>
            <person name="Hatfull G.F."/>
        </authorList>
    </citation>
    <scope>NUCLEOTIDE SEQUENCE [LARGE SCALE GENOMIC DNA]</scope>
    <source>
        <strain evidence="3 4">DSM 27648</strain>
    </source>
</reference>
<evidence type="ECO:0000313" key="4">
    <source>
        <dbReference type="Proteomes" id="UP000064967"/>
    </source>
</evidence>
<evidence type="ECO:0000313" key="3">
    <source>
        <dbReference type="EMBL" id="AKU97190.1"/>
    </source>
</evidence>
<dbReference type="KEGG" id="llu:AKJ09_03854"/>
<keyword evidence="4" id="KW-1185">Reference proteome</keyword>